<dbReference type="EMBL" id="RKMH01000007">
    <property type="protein sequence ID" value="RPA61053.1"/>
    <property type="molecule type" value="Genomic_DNA"/>
</dbReference>
<dbReference type="PANTHER" id="PTHR33542">
    <property type="entry name" value="SIROHYDROCHLORIN FERROCHELATASE, CHLOROPLASTIC"/>
    <property type="match status" value="1"/>
</dbReference>
<dbReference type="AlphaFoldDB" id="A0A3N4GDY9"/>
<organism evidence="3 4">
    <name type="scientific">Gordonia oryzae</name>
    <dbReference type="NCBI Taxonomy" id="2487349"/>
    <lineage>
        <taxon>Bacteria</taxon>
        <taxon>Bacillati</taxon>
        <taxon>Actinomycetota</taxon>
        <taxon>Actinomycetes</taxon>
        <taxon>Mycobacteriales</taxon>
        <taxon>Gordoniaceae</taxon>
        <taxon>Gordonia</taxon>
    </lineage>
</organism>
<proteinExistence type="predicted"/>
<reference evidence="3 4" key="1">
    <citation type="submission" date="2018-11" db="EMBL/GenBank/DDBJ databases">
        <title>Draft genome sequence of Gordonia sp. RS15-1S isolated from rice stems.</title>
        <authorList>
            <person name="Muangham S."/>
        </authorList>
    </citation>
    <scope>NUCLEOTIDE SEQUENCE [LARGE SCALE GENOMIC DNA]</scope>
    <source>
        <strain evidence="3 4">RS15-1S</strain>
    </source>
</reference>
<dbReference type="GO" id="GO:0016829">
    <property type="term" value="F:lyase activity"/>
    <property type="evidence" value="ECO:0007669"/>
    <property type="project" value="UniProtKB-KW"/>
</dbReference>
<dbReference type="OrthoDB" id="7345302at2"/>
<dbReference type="SUPFAM" id="SSF53800">
    <property type="entry name" value="Chelatase"/>
    <property type="match status" value="1"/>
</dbReference>
<dbReference type="InterPro" id="IPR050963">
    <property type="entry name" value="Sirohydro_Cobaltochel/CbiX"/>
</dbReference>
<dbReference type="PANTHER" id="PTHR33542:SF5">
    <property type="entry name" value="FERROCHELATASE CHE1"/>
    <property type="match status" value="1"/>
</dbReference>
<keyword evidence="1" id="KW-0479">Metal-binding</keyword>
<accession>A0A3N4GDY9</accession>
<dbReference type="Proteomes" id="UP000267536">
    <property type="component" value="Unassembled WGS sequence"/>
</dbReference>
<dbReference type="InterPro" id="IPR002762">
    <property type="entry name" value="CbiX-like"/>
</dbReference>
<evidence type="ECO:0000256" key="1">
    <source>
        <dbReference type="ARBA" id="ARBA00022723"/>
    </source>
</evidence>
<evidence type="ECO:0000313" key="3">
    <source>
        <dbReference type="EMBL" id="RPA61053.1"/>
    </source>
</evidence>
<keyword evidence="2" id="KW-0456">Lyase</keyword>
<evidence type="ECO:0000313" key="4">
    <source>
        <dbReference type="Proteomes" id="UP000267536"/>
    </source>
</evidence>
<protein>
    <submittedName>
        <fullName evidence="3">Sirohydrochlorin chelatase</fullName>
    </submittedName>
</protein>
<name>A0A3N4GDY9_9ACTN</name>
<dbReference type="GO" id="GO:0046872">
    <property type="term" value="F:metal ion binding"/>
    <property type="evidence" value="ECO:0007669"/>
    <property type="project" value="UniProtKB-KW"/>
</dbReference>
<gene>
    <name evidence="3" type="ORF">EF294_10405</name>
</gene>
<dbReference type="RefSeq" id="WP_123929148.1">
    <property type="nucleotide sequence ID" value="NZ_JBPSDP010000006.1"/>
</dbReference>
<dbReference type="Pfam" id="PF01903">
    <property type="entry name" value="CbiX"/>
    <property type="match status" value="2"/>
</dbReference>
<sequence>MRIRKDIPTPAGDRLGGVCPVLVAHGTRNPRGVAVIAEITERIAAMVGPTRTAFVDVLGPTPSEVLGGLDRPAVLVPAFLASGYHVRQDIPNHVRRSGVGDAIVTRALGPDPRIAAVLRRRLIESGWRPGDAVVLAAAGSSDDSACAQVYLAARQLEGLIGGHIEVGFLATAAPTVADAVAAARTSGCRVVIAAYLLAPGLFHERLHTVGADLVTEPLGADPAIVELIVTRMRAAVSPYRTDAVLLR</sequence>
<evidence type="ECO:0000256" key="2">
    <source>
        <dbReference type="ARBA" id="ARBA00023239"/>
    </source>
</evidence>
<dbReference type="CDD" id="cd03416">
    <property type="entry name" value="CbiX_SirB_N"/>
    <property type="match status" value="1"/>
</dbReference>
<comment type="caution">
    <text evidence="3">The sequence shown here is derived from an EMBL/GenBank/DDBJ whole genome shotgun (WGS) entry which is preliminary data.</text>
</comment>
<keyword evidence="4" id="KW-1185">Reference proteome</keyword>
<dbReference type="Gene3D" id="3.40.50.1400">
    <property type="match status" value="2"/>
</dbReference>